<organism evidence="1 2">
    <name type="scientific">Larinioides sclopetarius</name>
    <dbReference type="NCBI Taxonomy" id="280406"/>
    <lineage>
        <taxon>Eukaryota</taxon>
        <taxon>Metazoa</taxon>
        <taxon>Ecdysozoa</taxon>
        <taxon>Arthropoda</taxon>
        <taxon>Chelicerata</taxon>
        <taxon>Arachnida</taxon>
        <taxon>Araneae</taxon>
        <taxon>Araneomorphae</taxon>
        <taxon>Entelegynae</taxon>
        <taxon>Araneoidea</taxon>
        <taxon>Araneidae</taxon>
        <taxon>Larinioides</taxon>
    </lineage>
</organism>
<accession>A0AAV2A8F6</accession>
<dbReference type="AlphaFoldDB" id="A0AAV2A8F6"/>
<comment type="caution">
    <text evidence="1">The sequence shown here is derived from an EMBL/GenBank/DDBJ whole genome shotgun (WGS) entry which is preliminary data.</text>
</comment>
<protein>
    <submittedName>
        <fullName evidence="1">Uncharacterized protein</fullName>
    </submittedName>
</protein>
<sequence length="29" mass="3750">MTRLIRERKIDLLKTKDQYMLYMRRFDSK</sequence>
<evidence type="ECO:0000313" key="1">
    <source>
        <dbReference type="EMBL" id="CAL1279300.1"/>
    </source>
</evidence>
<keyword evidence="2" id="KW-1185">Reference proteome</keyword>
<gene>
    <name evidence="1" type="ORF">LARSCL_LOCUS10270</name>
</gene>
<evidence type="ECO:0000313" key="2">
    <source>
        <dbReference type="Proteomes" id="UP001497382"/>
    </source>
</evidence>
<reference evidence="1 2" key="1">
    <citation type="submission" date="2024-04" db="EMBL/GenBank/DDBJ databases">
        <authorList>
            <person name="Rising A."/>
            <person name="Reimegard J."/>
            <person name="Sonavane S."/>
            <person name="Akerstrom W."/>
            <person name="Nylinder S."/>
            <person name="Hedman E."/>
            <person name="Kallberg Y."/>
        </authorList>
    </citation>
    <scope>NUCLEOTIDE SEQUENCE [LARGE SCALE GENOMIC DNA]</scope>
</reference>
<dbReference type="Proteomes" id="UP001497382">
    <property type="component" value="Unassembled WGS sequence"/>
</dbReference>
<proteinExistence type="predicted"/>
<name>A0AAV2A8F6_9ARAC</name>
<dbReference type="EMBL" id="CAXIEN010000120">
    <property type="protein sequence ID" value="CAL1279300.1"/>
    <property type="molecule type" value="Genomic_DNA"/>
</dbReference>